<evidence type="ECO:0000256" key="3">
    <source>
        <dbReference type="SAM" id="Phobius"/>
    </source>
</evidence>
<dbReference type="AlphaFoldDB" id="R9GXX3"/>
<organism evidence="5 6">
    <name type="scientific">Arcticibacter svalbardensis MN12-7</name>
    <dbReference type="NCBI Taxonomy" id="1150600"/>
    <lineage>
        <taxon>Bacteria</taxon>
        <taxon>Pseudomonadati</taxon>
        <taxon>Bacteroidota</taxon>
        <taxon>Sphingobacteriia</taxon>
        <taxon>Sphingobacteriales</taxon>
        <taxon>Sphingobacteriaceae</taxon>
        <taxon>Arcticibacter</taxon>
    </lineage>
</organism>
<dbReference type="NCBIfam" id="TIGR01007">
    <property type="entry name" value="eps_fam"/>
    <property type="match status" value="1"/>
</dbReference>
<dbReference type="PATRIC" id="fig|1150600.3.peg.2931"/>
<feature type="transmembrane region" description="Helical" evidence="3">
    <location>
        <begin position="29"/>
        <end position="47"/>
    </location>
</feature>
<evidence type="ECO:0000313" key="5">
    <source>
        <dbReference type="EMBL" id="EOR93824.1"/>
    </source>
</evidence>
<protein>
    <submittedName>
        <fullName evidence="5">Tyrosine-protein kinase Wzc</fullName>
        <ecNumber evidence="5">2.7.10.2</ecNumber>
    </submittedName>
</protein>
<dbReference type="InterPro" id="IPR050445">
    <property type="entry name" value="Bact_polysacc_biosynth/exp"/>
</dbReference>
<dbReference type="Pfam" id="PF13807">
    <property type="entry name" value="GNVR"/>
    <property type="match status" value="1"/>
</dbReference>
<dbReference type="InterPro" id="IPR005702">
    <property type="entry name" value="Wzc-like_C"/>
</dbReference>
<dbReference type="RefSeq" id="WP_016196192.1">
    <property type="nucleotide sequence ID" value="NZ_AQPN01000103.1"/>
</dbReference>
<dbReference type="GO" id="GO:0005524">
    <property type="term" value="F:ATP binding"/>
    <property type="evidence" value="ECO:0007669"/>
    <property type="project" value="UniProtKB-KW"/>
</dbReference>
<dbReference type="Gene3D" id="3.40.50.300">
    <property type="entry name" value="P-loop containing nucleotide triphosphate hydrolases"/>
    <property type="match status" value="1"/>
</dbReference>
<comment type="caution">
    <text evidence="5">The sequence shown here is derived from an EMBL/GenBank/DDBJ whole genome shotgun (WGS) entry which is preliminary data.</text>
</comment>
<name>R9GXX3_9SPHI</name>
<reference evidence="5 6" key="1">
    <citation type="journal article" date="2013" name="Genome Announc.">
        <title>Draft Genome Sequence of Arcticibacter svalbardensis Strain MN12-7T, a Member of the Family Sphingobacteriaceae Isolated from an Arctic Soil Sample.</title>
        <authorList>
            <person name="Shivaji S."/>
            <person name="Ara S."/>
            <person name="Prasad S."/>
            <person name="Manasa B.P."/>
            <person name="Begum Z."/>
            <person name="Singh A."/>
            <person name="Kumar Pinnaka A."/>
        </authorList>
    </citation>
    <scope>NUCLEOTIDE SEQUENCE [LARGE SCALE GENOMIC DNA]</scope>
    <source>
        <strain evidence="5 6">MN12-7</strain>
    </source>
</reference>
<evidence type="ECO:0000256" key="2">
    <source>
        <dbReference type="ARBA" id="ARBA00022840"/>
    </source>
</evidence>
<accession>R9GXX3</accession>
<dbReference type="PANTHER" id="PTHR32309">
    <property type="entry name" value="TYROSINE-PROTEIN KINASE"/>
    <property type="match status" value="1"/>
</dbReference>
<dbReference type="GO" id="GO:0005886">
    <property type="term" value="C:plasma membrane"/>
    <property type="evidence" value="ECO:0007669"/>
    <property type="project" value="TreeGrafter"/>
</dbReference>
<dbReference type="SUPFAM" id="SSF52540">
    <property type="entry name" value="P-loop containing nucleoside triphosphate hydrolases"/>
    <property type="match status" value="1"/>
</dbReference>
<gene>
    <name evidence="5" type="ORF">ADIARSV_2961</name>
</gene>
<proteinExistence type="predicted"/>
<keyword evidence="6" id="KW-1185">Reference proteome</keyword>
<dbReference type="CDD" id="cd05387">
    <property type="entry name" value="BY-kinase"/>
    <property type="match status" value="1"/>
</dbReference>
<dbReference type="GO" id="GO:0004715">
    <property type="term" value="F:non-membrane spanning protein tyrosine kinase activity"/>
    <property type="evidence" value="ECO:0007669"/>
    <property type="project" value="UniProtKB-EC"/>
</dbReference>
<dbReference type="InterPro" id="IPR032807">
    <property type="entry name" value="GNVR"/>
</dbReference>
<keyword evidence="3" id="KW-0472">Membrane</keyword>
<dbReference type="eggNOG" id="COG3206">
    <property type="taxonomic scope" value="Bacteria"/>
</dbReference>
<keyword evidence="3" id="KW-1133">Transmembrane helix</keyword>
<evidence type="ECO:0000259" key="4">
    <source>
        <dbReference type="Pfam" id="PF13807"/>
    </source>
</evidence>
<feature type="domain" description="Tyrosine-protein kinase G-rich" evidence="4">
    <location>
        <begin position="442"/>
        <end position="512"/>
    </location>
</feature>
<dbReference type="EMBL" id="AQPN01000103">
    <property type="protein sequence ID" value="EOR93824.1"/>
    <property type="molecule type" value="Genomic_DNA"/>
</dbReference>
<dbReference type="Proteomes" id="UP000014174">
    <property type="component" value="Unassembled WGS sequence"/>
</dbReference>
<sequence length="771" mass="87387">MALINQKQQSAYQVKGDLLDTSMKYLKNWYVFVLCIGLSLGAAFAYLEYATPQYKVSSTLLIQDDVKGDAGGKGTAFSDLNMFHISKTVDNEMEVLRSRDLIFNVLKSLSMDTHYMVEGKIKDKELYGKSLPVRVVVYKLNPGAYAQILKLVIKDNSSFTLESKGRRVLYKFDQLIKTNDYLVKVEKGPSFSANFSPVIIQFKDLYRMAESYSLSGLTVLPIVKDANTIVLSLLDPIPERGVDILNKLIEDYNRENVNTKNIMASNTIRFIDNRLKYLTNDLSVVEGDVEKYKKLNRVTDINTDAQMNLQNSGNYDQQLSSSSVQLNLIRSLEKYLSQADGRYQLVPSTLGLKDQTLSNLIGKYNDLQVERQRLMRYNRPNNPLVLNINDQLAGLKSNIRENLKNVRRGLTLERNSLLSKSSQYESVIRNVPGIERGLQERSREQSVKVSLYQYLLQKREETALSLSSTIPTSQIIDRPAYNTAPAKPKTTLIYICSLLGGFLLPFSVLYVKDKLNTKVQDISDVELSFGTRILGELSHNEERKTSIVVQKGSRTTISELFRYIRSNLGLMNDTVKNQVLLITSGMKGEGKTFFCINLGITLAMVDKKVVILEFDLRKPDLLKDMNIKQEKGLTDYLNDPDIELSQVIKPSNLAPNLFVIGCGTLPDNPSELLMSYKIGLLFERLRKEFDYIIVDTSPVGQVADAFSIAPYTDAGIYLIRYNYTEKMQLGILEDISENKKLKNLMLVFNDARKENRKAYVYGGYGLQEMKA</sequence>
<keyword evidence="1" id="KW-0547">Nucleotide-binding</keyword>
<dbReference type="InterPro" id="IPR027417">
    <property type="entry name" value="P-loop_NTPase"/>
</dbReference>
<dbReference type="EC" id="2.7.10.2" evidence="5"/>
<keyword evidence="5" id="KW-0808">Transferase</keyword>
<evidence type="ECO:0000256" key="1">
    <source>
        <dbReference type="ARBA" id="ARBA00022741"/>
    </source>
</evidence>
<keyword evidence="5" id="KW-0418">Kinase</keyword>
<dbReference type="STRING" id="1150600.ADIARSV_2961"/>
<dbReference type="eggNOG" id="COG0489">
    <property type="taxonomic scope" value="Bacteria"/>
</dbReference>
<keyword evidence="3" id="KW-0812">Transmembrane</keyword>
<dbReference type="PANTHER" id="PTHR32309:SF13">
    <property type="entry name" value="FERRIC ENTEROBACTIN TRANSPORT PROTEIN FEPE"/>
    <property type="match status" value="1"/>
</dbReference>
<keyword evidence="2" id="KW-0067">ATP-binding</keyword>
<evidence type="ECO:0000313" key="6">
    <source>
        <dbReference type="Proteomes" id="UP000014174"/>
    </source>
</evidence>